<protein>
    <recommendedName>
        <fullName evidence="6">Xylulose kinase</fullName>
        <ecNumber evidence="6">2.7.1.17</ecNumber>
    </recommendedName>
</protein>
<accession>A0AAW0G3J1</accession>
<organism evidence="9 10">
    <name type="scientific">Cerrena zonata</name>
    <dbReference type="NCBI Taxonomy" id="2478898"/>
    <lineage>
        <taxon>Eukaryota</taxon>
        <taxon>Fungi</taxon>
        <taxon>Dikarya</taxon>
        <taxon>Basidiomycota</taxon>
        <taxon>Agaricomycotina</taxon>
        <taxon>Agaricomycetes</taxon>
        <taxon>Polyporales</taxon>
        <taxon>Cerrenaceae</taxon>
        <taxon>Cerrena</taxon>
    </lineage>
</organism>
<keyword evidence="2 6" id="KW-0859">Xylose metabolism</keyword>
<dbReference type="AlphaFoldDB" id="A0AAW0G3J1"/>
<dbReference type="SUPFAM" id="SSF53067">
    <property type="entry name" value="Actin-like ATPase domain"/>
    <property type="match status" value="2"/>
</dbReference>
<dbReference type="InterPro" id="IPR018484">
    <property type="entry name" value="FGGY_N"/>
</dbReference>
<evidence type="ECO:0000256" key="5">
    <source>
        <dbReference type="ARBA" id="ARBA00048885"/>
    </source>
</evidence>
<dbReference type="CDD" id="cd07776">
    <property type="entry name" value="ASKHA_NBD_FGGY_SpXK-like"/>
    <property type="match status" value="1"/>
</dbReference>
<keyword evidence="4 6" id="KW-0418">Kinase</keyword>
<sequence length="556" mass="60510">MSLTNSDDLPLFLGLDLSTQGLKAVLITEESNVVHESSVRFDQDLPQYGTTNGAIIGPGRGEVTSPVKMWLEAFDLIMARMKTAGVDFTRVLGISGDGQQHGSVFWSSGAEDFLANLDPSKTLAEQLSPVAFTLQNSPIWQDSSTTRECREIEEAVGGPQALADLTGSRAYERFTGTQIRKIRRIDPDLYNATSRISLVSSFMPSLFLGAIAPIEISDASGMNLMDVLTYKWNENLLGICGGPELRSKLGPEPVPGGTVLGRISPWWVKRWQFNPDCVIAPFTGDNPATVVALSAPGDAILSLGTSTTLLLSIPPTGTPPKRFTSSHLLAHPTTYDAHIAMLCYKNGALAREQVRNKYANKDWTKFNELVEQTPAGNSGLLSYYFPLPEIIPPSVIGNHFFLAQSGKIKRLSEDAVSQEVHPRAILESQFLSIRSRIQAILPDHAPPLQRLVVCGGSSANPVIRQLAADVFGMKVFIAGQEGAAEGGAQLARYAWWKEQNGGKGSFEEMRALDGSEEKMKCVAEPREKNVAIYTGLVEPYREGENMVVDICRPCVA</sequence>
<keyword evidence="6" id="KW-0119">Carbohydrate metabolism</keyword>
<evidence type="ECO:0000313" key="10">
    <source>
        <dbReference type="Proteomes" id="UP001385951"/>
    </source>
</evidence>
<dbReference type="GO" id="GO:0004856">
    <property type="term" value="F:D-xylulokinase activity"/>
    <property type="evidence" value="ECO:0007669"/>
    <property type="project" value="UniProtKB-UniRule"/>
</dbReference>
<evidence type="ECO:0000256" key="4">
    <source>
        <dbReference type="ARBA" id="ARBA00022777"/>
    </source>
</evidence>
<evidence type="ECO:0000313" key="9">
    <source>
        <dbReference type="EMBL" id="KAK7686264.1"/>
    </source>
</evidence>
<dbReference type="Proteomes" id="UP001385951">
    <property type="component" value="Unassembled WGS sequence"/>
</dbReference>
<reference evidence="9 10" key="1">
    <citation type="submission" date="2022-09" db="EMBL/GenBank/DDBJ databases">
        <authorList>
            <person name="Palmer J.M."/>
        </authorList>
    </citation>
    <scope>NUCLEOTIDE SEQUENCE [LARGE SCALE GENOMIC DNA]</scope>
    <source>
        <strain evidence="9 10">DSM 7382</strain>
    </source>
</reference>
<dbReference type="GO" id="GO:0005524">
    <property type="term" value="F:ATP binding"/>
    <property type="evidence" value="ECO:0007669"/>
    <property type="project" value="UniProtKB-UniRule"/>
</dbReference>
<dbReference type="InterPro" id="IPR042024">
    <property type="entry name" value="D-XK_euk"/>
</dbReference>
<keyword evidence="6" id="KW-0067">ATP-binding</keyword>
<evidence type="ECO:0000259" key="8">
    <source>
        <dbReference type="Pfam" id="PF02782"/>
    </source>
</evidence>
<dbReference type="Pfam" id="PF00370">
    <property type="entry name" value="FGGY_N"/>
    <property type="match status" value="1"/>
</dbReference>
<evidence type="ECO:0000259" key="7">
    <source>
        <dbReference type="Pfam" id="PF00370"/>
    </source>
</evidence>
<proteinExistence type="inferred from homology"/>
<gene>
    <name evidence="9" type="ORF">QCA50_010484</name>
</gene>
<comment type="similarity">
    <text evidence="1 6">Belongs to the FGGY kinase family.</text>
</comment>
<feature type="domain" description="Carbohydrate kinase FGGY N-terminal" evidence="7">
    <location>
        <begin position="134"/>
        <end position="291"/>
    </location>
</feature>
<dbReference type="PIRSF" id="PIRSF000538">
    <property type="entry name" value="GlpK"/>
    <property type="match status" value="1"/>
</dbReference>
<evidence type="ECO:0000256" key="1">
    <source>
        <dbReference type="ARBA" id="ARBA00009156"/>
    </source>
</evidence>
<keyword evidence="6" id="KW-0547">Nucleotide-binding</keyword>
<evidence type="ECO:0000256" key="6">
    <source>
        <dbReference type="RuleBase" id="RU367058"/>
    </source>
</evidence>
<dbReference type="PANTHER" id="PTHR10196:SF57">
    <property type="entry name" value="XYLULOSE KINASE"/>
    <property type="match status" value="1"/>
</dbReference>
<comment type="caution">
    <text evidence="9">The sequence shown here is derived from an EMBL/GenBank/DDBJ whole genome shotgun (WGS) entry which is preliminary data.</text>
</comment>
<comment type="function">
    <text evidence="6">Highly specific D-xylulose kinase which participates in the catabolism of xylose. Xylose is a major component of hemicelluloses such as xylan. Most fungi utilize D-xylose via three enzymatic reactions, xylose reductase (XR), xylitol dehydrogenase (XDH), and xylulokinase, to form xylulose 5-phosphate, which enters pentose phosphate pathway.</text>
</comment>
<feature type="domain" description="Carbohydrate kinase FGGY C-terminal" evidence="8">
    <location>
        <begin position="301"/>
        <end position="495"/>
    </location>
</feature>
<evidence type="ECO:0000256" key="3">
    <source>
        <dbReference type="ARBA" id="ARBA00022679"/>
    </source>
</evidence>
<keyword evidence="3 6" id="KW-0808">Transferase</keyword>
<dbReference type="EMBL" id="JASBNA010000017">
    <property type="protein sequence ID" value="KAK7686264.1"/>
    <property type="molecule type" value="Genomic_DNA"/>
</dbReference>
<dbReference type="GO" id="GO:0005829">
    <property type="term" value="C:cytosol"/>
    <property type="evidence" value="ECO:0007669"/>
    <property type="project" value="TreeGrafter"/>
</dbReference>
<name>A0AAW0G3J1_9APHY</name>
<dbReference type="InterPro" id="IPR043129">
    <property type="entry name" value="ATPase_NBD"/>
</dbReference>
<dbReference type="GO" id="GO:0005997">
    <property type="term" value="P:xylulose metabolic process"/>
    <property type="evidence" value="ECO:0007669"/>
    <property type="project" value="TreeGrafter"/>
</dbReference>
<dbReference type="EC" id="2.7.1.17" evidence="6"/>
<dbReference type="Pfam" id="PF02782">
    <property type="entry name" value="FGGY_C"/>
    <property type="match status" value="1"/>
</dbReference>
<evidence type="ECO:0000256" key="2">
    <source>
        <dbReference type="ARBA" id="ARBA00022629"/>
    </source>
</evidence>
<comment type="catalytic activity">
    <reaction evidence="5 6">
        <text>D-xylulose + ATP = D-xylulose 5-phosphate + ADP + H(+)</text>
        <dbReference type="Rhea" id="RHEA:10964"/>
        <dbReference type="ChEBI" id="CHEBI:15378"/>
        <dbReference type="ChEBI" id="CHEBI:17140"/>
        <dbReference type="ChEBI" id="CHEBI:30616"/>
        <dbReference type="ChEBI" id="CHEBI:57737"/>
        <dbReference type="ChEBI" id="CHEBI:456216"/>
        <dbReference type="EC" id="2.7.1.17"/>
    </reaction>
</comment>
<dbReference type="FunFam" id="3.30.420.40:FF:000118">
    <property type="entry name" value="Xylulose kinase 2"/>
    <property type="match status" value="1"/>
</dbReference>
<dbReference type="InterPro" id="IPR000577">
    <property type="entry name" value="Carb_kinase_FGGY"/>
</dbReference>
<keyword evidence="10" id="KW-1185">Reference proteome</keyword>
<dbReference type="GO" id="GO:0042732">
    <property type="term" value="P:D-xylose metabolic process"/>
    <property type="evidence" value="ECO:0007669"/>
    <property type="project" value="UniProtKB-UniRule"/>
</dbReference>
<dbReference type="PANTHER" id="PTHR10196">
    <property type="entry name" value="SUGAR KINASE"/>
    <property type="match status" value="1"/>
</dbReference>
<dbReference type="Gene3D" id="3.30.420.40">
    <property type="match status" value="2"/>
</dbReference>
<dbReference type="InterPro" id="IPR018485">
    <property type="entry name" value="FGGY_C"/>
</dbReference>